<evidence type="ECO:0000313" key="4">
    <source>
        <dbReference type="EMBL" id="PVZ04968.1"/>
    </source>
</evidence>
<name>A0A2U1EYG7_9PSEU</name>
<reference evidence="4 5" key="1">
    <citation type="submission" date="2018-04" db="EMBL/GenBank/DDBJ databases">
        <title>Genomic Encyclopedia of Type Strains, Phase IV (KMG-IV): sequencing the most valuable type-strain genomes for metagenomic binning, comparative biology and taxonomic classification.</title>
        <authorList>
            <person name="Goeker M."/>
        </authorList>
    </citation>
    <scope>NUCLEOTIDE SEQUENCE [LARGE SCALE GENOMIC DNA]</scope>
    <source>
        <strain evidence="4 5">DSM 45771</strain>
    </source>
</reference>
<protein>
    <submittedName>
        <fullName evidence="4">L-amino acid N-acyltransferase YncA</fullName>
    </submittedName>
</protein>
<dbReference type="InterPro" id="IPR016181">
    <property type="entry name" value="Acyl_CoA_acyltransferase"/>
</dbReference>
<keyword evidence="2 4" id="KW-0012">Acyltransferase</keyword>
<keyword evidence="1 4" id="KW-0808">Transferase</keyword>
<evidence type="ECO:0000256" key="1">
    <source>
        <dbReference type="ARBA" id="ARBA00022679"/>
    </source>
</evidence>
<dbReference type="AlphaFoldDB" id="A0A2U1EYG7"/>
<comment type="caution">
    <text evidence="4">The sequence shown here is derived from an EMBL/GenBank/DDBJ whole genome shotgun (WGS) entry which is preliminary data.</text>
</comment>
<sequence length="174" mass="17970">MTTEGPPTEQPEVRVRRAGAPDGDAVAALRRAWVEQRGRVAPGADPGFERGFATWWRAELSHHAVWVAEVRSGSGWGVVGSLDVAEVAAMPAPGRPGERWGYVGSLVALGAAPRGVPRRLLGAAVTHARERGLVRLVLRPSPAGAAFYRAAGFTPAGDDIVVLPTAGGGPGGTG</sequence>
<dbReference type="Gene3D" id="3.40.630.30">
    <property type="match status" value="1"/>
</dbReference>
<keyword evidence="5" id="KW-1185">Reference proteome</keyword>
<evidence type="ECO:0000256" key="2">
    <source>
        <dbReference type="ARBA" id="ARBA00023315"/>
    </source>
</evidence>
<gene>
    <name evidence="4" type="ORF">C8D89_11674</name>
</gene>
<dbReference type="InterPro" id="IPR050832">
    <property type="entry name" value="Bact_Acetyltransf"/>
</dbReference>
<accession>A0A2U1EYG7</accession>
<proteinExistence type="predicted"/>
<evidence type="ECO:0000313" key="5">
    <source>
        <dbReference type="Proteomes" id="UP000245639"/>
    </source>
</evidence>
<dbReference type="Proteomes" id="UP000245639">
    <property type="component" value="Unassembled WGS sequence"/>
</dbReference>
<dbReference type="SUPFAM" id="SSF55729">
    <property type="entry name" value="Acyl-CoA N-acyltransferases (Nat)"/>
    <property type="match status" value="1"/>
</dbReference>
<dbReference type="GO" id="GO:0016746">
    <property type="term" value="F:acyltransferase activity"/>
    <property type="evidence" value="ECO:0007669"/>
    <property type="project" value="UniProtKB-KW"/>
</dbReference>
<dbReference type="EMBL" id="QEKW01000016">
    <property type="protein sequence ID" value="PVZ04968.1"/>
    <property type="molecule type" value="Genomic_DNA"/>
</dbReference>
<dbReference type="RefSeq" id="WP_243418322.1">
    <property type="nucleotide sequence ID" value="NZ_QEKW01000016.1"/>
</dbReference>
<feature type="region of interest" description="Disordered" evidence="3">
    <location>
        <begin position="1"/>
        <end position="22"/>
    </location>
</feature>
<organism evidence="4 5">
    <name type="scientific">Actinomycetospora cinnamomea</name>
    <dbReference type="NCBI Taxonomy" id="663609"/>
    <lineage>
        <taxon>Bacteria</taxon>
        <taxon>Bacillati</taxon>
        <taxon>Actinomycetota</taxon>
        <taxon>Actinomycetes</taxon>
        <taxon>Pseudonocardiales</taxon>
        <taxon>Pseudonocardiaceae</taxon>
        <taxon>Actinomycetospora</taxon>
    </lineage>
</organism>
<dbReference type="PANTHER" id="PTHR43877">
    <property type="entry name" value="AMINOALKYLPHOSPHONATE N-ACETYLTRANSFERASE-RELATED-RELATED"/>
    <property type="match status" value="1"/>
</dbReference>
<evidence type="ECO:0000256" key="3">
    <source>
        <dbReference type="SAM" id="MobiDB-lite"/>
    </source>
</evidence>